<dbReference type="PROSITE" id="PS51257">
    <property type="entry name" value="PROKAR_LIPOPROTEIN"/>
    <property type="match status" value="1"/>
</dbReference>
<comment type="caution">
    <text evidence="3">The sequence shown here is derived from an EMBL/GenBank/DDBJ whole genome shotgun (WGS) entry which is preliminary data.</text>
</comment>
<keyword evidence="4" id="KW-1185">Reference proteome</keyword>
<feature type="compositionally biased region" description="Gly residues" evidence="1">
    <location>
        <begin position="505"/>
        <end position="519"/>
    </location>
</feature>
<proteinExistence type="predicted"/>
<feature type="region of interest" description="Disordered" evidence="1">
    <location>
        <begin position="201"/>
        <end position="268"/>
    </location>
</feature>
<keyword evidence="2" id="KW-0732">Signal</keyword>
<organism evidence="3 4">
    <name type="scientific">Paenibacillus glycanilyticus</name>
    <dbReference type="NCBI Taxonomy" id="126569"/>
    <lineage>
        <taxon>Bacteria</taxon>
        <taxon>Bacillati</taxon>
        <taxon>Bacillota</taxon>
        <taxon>Bacilli</taxon>
        <taxon>Bacillales</taxon>
        <taxon>Paenibacillaceae</taxon>
        <taxon>Paenibacillus</taxon>
    </lineage>
</organism>
<dbReference type="PANTHER" id="PTHR40050">
    <property type="entry name" value="INNER SPORE COAT PROTEIN H"/>
    <property type="match status" value="1"/>
</dbReference>
<protein>
    <recommendedName>
        <fullName evidence="5">Spore coat protein CotH</fullName>
    </recommendedName>
</protein>
<feature type="compositionally biased region" description="Basic and acidic residues" evidence="1">
    <location>
        <begin position="201"/>
        <end position="213"/>
    </location>
</feature>
<dbReference type="Pfam" id="PF08757">
    <property type="entry name" value="CotH"/>
    <property type="match status" value="1"/>
</dbReference>
<feature type="compositionally biased region" description="Polar residues" evidence="1">
    <location>
        <begin position="490"/>
        <end position="499"/>
    </location>
</feature>
<sequence>MLRKTKFIILLSSVIAVTTALTGCESTQSSDNQSSTQTKSGEAQTASLKYADDIDKNKVMTFSISVDEAKWQEMLDNADQEEYISADITINGTTITNVGIRPKGNSSLSAIVRDDTTDRYSFKIKFDEYVDGQTWEGLDKIVLNNNFSDATSMKEYLSYDIMSYIGVDAPLFAYADISLNGEKWGFYLAVEDLDNSYMERTQNDEGELYKPESEMGGGKMPGDAKEGQGFAPPDADGSTMPDRQMGNGMGAGMGGGGMGNRADNGTSLQYKDDQISSYSAIFDNAKTKTDETDQQRVIDALKNLSEGKDLESSVDVDAVLKYFAAHTVVVNLDSYVSGMAHNYYLYENEGQINILPWDYNLAFGGFQSGSASDVVNFPIDTPVSGVSMEDRPLLGKLLENPEYLEQYHEYMQEIMDGYFADGKFEQTVDQLSSMISSYVSDDPTAFYSLDEFNAGVTELKELGALRAESIQGQLDGTIPSTTEGQKEDSSTLVDASSVNLEALGSQGGGGKGGPGGAMGQGQRPDDKS</sequence>
<feature type="compositionally biased region" description="Gly residues" evidence="1">
    <location>
        <begin position="247"/>
        <end position="259"/>
    </location>
</feature>
<dbReference type="EMBL" id="BSSQ01000016">
    <property type="protein sequence ID" value="GLX69772.1"/>
    <property type="molecule type" value="Genomic_DNA"/>
</dbReference>
<feature type="region of interest" description="Disordered" evidence="1">
    <location>
        <begin position="473"/>
        <end position="528"/>
    </location>
</feature>
<dbReference type="PANTHER" id="PTHR40050:SF1">
    <property type="entry name" value="INNER SPORE COAT PROTEIN H"/>
    <property type="match status" value="1"/>
</dbReference>
<feature type="compositionally biased region" description="Polar residues" evidence="1">
    <location>
        <begin position="473"/>
        <end position="483"/>
    </location>
</feature>
<dbReference type="RefSeq" id="WP_284240552.1">
    <property type="nucleotide sequence ID" value="NZ_BSSQ01000016.1"/>
</dbReference>
<evidence type="ECO:0000256" key="2">
    <source>
        <dbReference type="SAM" id="SignalP"/>
    </source>
</evidence>
<feature type="chain" id="PRO_5046417700" description="Spore coat protein CotH" evidence="2">
    <location>
        <begin position="23"/>
        <end position="528"/>
    </location>
</feature>
<evidence type="ECO:0000313" key="3">
    <source>
        <dbReference type="EMBL" id="GLX69772.1"/>
    </source>
</evidence>
<evidence type="ECO:0000256" key="1">
    <source>
        <dbReference type="SAM" id="MobiDB-lite"/>
    </source>
</evidence>
<evidence type="ECO:0008006" key="5">
    <source>
        <dbReference type="Google" id="ProtNLM"/>
    </source>
</evidence>
<feature type="signal peptide" evidence="2">
    <location>
        <begin position="1"/>
        <end position="22"/>
    </location>
</feature>
<gene>
    <name evidence="3" type="ORF">MU1_41180</name>
</gene>
<accession>A0ABQ6GL65</accession>
<dbReference type="Proteomes" id="UP001157114">
    <property type="component" value="Unassembled WGS sequence"/>
</dbReference>
<reference evidence="3 4" key="1">
    <citation type="submission" date="2023-03" db="EMBL/GenBank/DDBJ databases">
        <title>Draft genome sequence of the bacteria which degrade cell wall of Tricholomamatutake.</title>
        <authorList>
            <person name="Konishi Y."/>
            <person name="Fukuta Y."/>
            <person name="Shirasaka N."/>
        </authorList>
    </citation>
    <scope>NUCLEOTIDE SEQUENCE [LARGE SCALE GENOMIC DNA]</scope>
    <source>
        <strain evidence="4">mu1</strain>
    </source>
</reference>
<evidence type="ECO:0000313" key="4">
    <source>
        <dbReference type="Proteomes" id="UP001157114"/>
    </source>
</evidence>
<name>A0ABQ6GL65_9BACL</name>
<dbReference type="InterPro" id="IPR014867">
    <property type="entry name" value="Spore_coat_CotH_CotH2/3/7"/>
</dbReference>